<dbReference type="SUPFAM" id="SSF50494">
    <property type="entry name" value="Trypsin-like serine proteases"/>
    <property type="match status" value="1"/>
</dbReference>
<dbReference type="Proteomes" id="UP000828236">
    <property type="component" value="Unassembled WGS sequence"/>
</dbReference>
<dbReference type="InterPro" id="IPR001254">
    <property type="entry name" value="Trypsin_dom"/>
</dbReference>
<protein>
    <recommendedName>
        <fullName evidence="2">Peptidase S1 domain-containing protein</fullName>
    </recommendedName>
</protein>
<proteinExistence type="predicted"/>
<feature type="signal peptide" evidence="1">
    <location>
        <begin position="1"/>
        <end position="23"/>
    </location>
</feature>
<dbReference type="SMART" id="SM00020">
    <property type="entry name" value="Tryp_SPc"/>
    <property type="match status" value="1"/>
</dbReference>
<evidence type="ECO:0000259" key="2">
    <source>
        <dbReference type="PROSITE" id="PS50240"/>
    </source>
</evidence>
<keyword evidence="1" id="KW-0732">Signal</keyword>
<dbReference type="AlphaFoldDB" id="A0A9D4P9A3"/>
<dbReference type="PANTHER" id="PTHR24260:SF136">
    <property type="entry name" value="GH08193P-RELATED"/>
    <property type="match status" value="1"/>
</dbReference>
<dbReference type="PROSITE" id="PS50240">
    <property type="entry name" value="TRYPSIN_DOM"/>
    <property type="match status" value="1"/>
</dbReference>
<reference evidence="3" key="2">
    <citation type="journal article" date="2021" name="World Allergy Organ. J.">
        <title>Chromosome-level assembly of Dermatophagoides farinae genome and transcriptome reveals two novel allergens Der f 37 and Der f 39.</title>
        <authorList>
            <person name="Chen J."/>
            <person name="Cai Z."/>
            <person name="Fan D."/>
            <person name="Hu J."/>
            <person name="Hou Y."/>
            <person name="He Y."/>
            <person name="Zhang Z."/>
            <person name="Zhao Z."/>
            <person name="Gao P."/>
            <person name="Hu W."/>
            <person name="Sun J."/>
            <person name="Li J."/>
            <person name="Ji K."/>
        </authorList>
    </citation>
    <scope>NUCLEOTIDE SEQUENCE</scope>
    <source>
        <strain evidence="3">JKM2019</strain>
    </source>
</reference>
<feature type="domain" description="Peptidase S1" evidence="2">
    <location>
        <begin position="18"/>
        <end position="266"/>
    </location>
</feature>
<evidence type="ECO:0000313" key="3">
    <source>
        <dbReference type="EMBL" id="KAH7646302.1"/>
    </source>
</evidence>
<comment type="caution">
    <text evidence="3">The sequence shown here is derived from an EMBL/GenBank/DDBJ whole genome shotgun (WGS) entry which is preliminary data.</text>
</comment>
<dbReference type="GO" id="GO:0004252">
    <property type="term" value="F:serine-type endopeptidase activity"/>
    <property type="evidence" value="ECO:0007669"/>
    <property type="project" value="InterPro"/>
</dbReference>
<sequence>MHTIGKLIFMVFVIQKFVIDTQQQSTSYPFRKIWIADSIDFPYVIALKFRLDNQNLSYIQEPFCSGSILNSRWLLTAATCASRIDENDLNSMPTQALIGSFRNISFIRLPKFDIDQVIIHPTYDSRTLSDNIALLRVKNAINISLDADFRYEWQDQMTPEQLYDTILMARWKLMFTYLLNGKKISFDQCKEIYQKFSASLPANSLCYLPRNPLRFHQSLVGGPLVHVEHGQLPIQIGIMSFGVNSSEPIVYTSLQPYYDWILSQAIY</sequence>
<dbReference type="Pfam" id="PF00089">
    <property type="entry name" value="Trypsin"/>
    <property type="match status" value="1"/>
</dbReference>
<name>A0A9D4P9A3_DERFA</name>
<feature type="chain" id="PRO_5039612072" description="Peptidase S1 domain-containing protein" evidence="1">
    <location>
        <begin position="24"/>
        <end position="267"/>
    </location>
</feature>
<reference evidence="3" key="1">
    <citation type="submission" date="2020-06" db="EMBL/GenBank/DDBJ databases">
        <authorList>
            <person name="Ji K."/>
            <person name="Li J."/>
        </authorList>
    </citation>
    <scope>NUCLEOTIDE SEQUENCE</scope>
    <source>
        <strain evidence="3">JKM2019</strain>
        <tissue evidence="3">Whole body</tissue>
    </source>
</reference>
<dbReference type="PANTHER" id="PTHR24260">
    <property type="match status" value="1"/>
</dbReference>
<accession>A0A9D4P9A3</accession>
<dbReference type="GO" id="GO:0006508">
    <property type="term" value="P:proteolysis"/>
    <property type="evidence" value="ECO:0007669"/>
    <property type="project" value="InterPro"/>
</dbReference>
<dbReference type="InterPro" id="IPR051333">
    <property type="entry name" value="CLIP_Serine_Protease"/>
</dbReference>
<dbReference type="Gene3D" id="2.40.10.10">
    <property type="entry name" value="Trypsin-like serine proteases"/>
    <property type="match status" value="2"/>
</dbReference>
<dbReference type="InterPro" id="IPR043504">
    <property type="entry name" value="Peptidase_S1_PA_chymotrypsin"/>
</dbReference>
<dbReference type="InterPro" id="IPR009003">
    <property type="entry name" value="Peptidase_S1_PA"/>
</dbReference>
<evidence type="ECO:0000256" key="1">
    <source>
        <dbReference type="SAM" id="SignalP"/>
    </source>
</evidence>
<dbReference type="EMBL" id="SDOV01000001">
    <property type="protein sequence ID" value="KAH7646302.1"/>
    <property type="molecule type" value="Genomic_DNA"/>
</dbReference>
<gene>
    <name evidence="3" type="ORF">HUG17_1840</name>
</gene>
<organism evidence="3">
    <name type="scientific">Dermatophagoides farinae</name>
    <name type="common">American house dust mite</name>
    <dbReference type="NCBI Taxonomy" id="6954"/>
    <lineage>
        <taxon>Eukaryota</taxon>
        <taxon>Metazoa</taxon>
        <taxon>Ecdysozoa</taxon>
        <taxon>Arthropoda</taxon>
        <taxon>Chelicerata</taxon>
        <taxon>Arachnida</taxon>
        <taxon>Acari</taxon>
        <taxon>Acariformes</taxon>
        <taxon>Sarcoptiformes</taxon>
        <taxon>Astigmata</taxon>
        <taxon>Psoroptidia</taxon>
        <taxon>Analgoidea</taxon>
        <taxon>Pyroglyphidae</taxon>
        <taxon>Dermatophagoidinae</taxon>
        <taxon>Dermatophagoides</taxon>
    </lineage>
</organism>